<evidence type="ECO:0000259" key="1">
    <source>
        <dbReference type="Pfam" id="PF03235"/>
    </source>
</evidence>
<dbReference type="InterPro" id="IPR011089">
    <property type="entry name" value="GmrSD_C"/>
</dbReference>
<proteinExistence type="predicted"/>
<dbReference type="Proteomes" id="UP000065151">
    <property type="component" value="Chromosome"/>
</dbReference>
<evidence type="ECO:0000313" key="4">
    <source>
        <dbReference type="Proteomes" id="UP000065151"/>
    </source>
</evidence>
<dbReference type="STRING" id="121292.AU252_05140"/>
<feature type="domain" description="GmrSD restriction endonucleases C-terminal" evidence="2">
    <location>
        <begin position="464"/>
        <end position="608"/>
    </location>
</feature>
<evidence type="ECO:0008006" key="5">
    <source>
        <dbReference type="Google" id="ProtNLM"/>
    </source>
</evidence>
<dbReference type="EMBL" id="CP013747">
    <property type="protein sequence ID" value="ALV43765.1"/>
    <property type="molecule type" value="Genomic_DNA"/>
</dbReference>
<name>A0A0U3QVP9_9MICC</name>
<dbReference type="InterPro" id="IPR004919">
    <property type="entry name" value="GmrSD_N"/>
</dbReference>
<gene>
    <name evidence="3" type="ORF">AU252_05140</name>
</gene>
<feature type="domain" description="GmrSD restriction endonucleases N-terminal" evidence="1">
    <location>
        <begin position="16"/>
        <end position="234"/>
    </location>
</feature>
<dbReference type="PANTHER" id="PTHR35149">
    <property type="entry name" value="SLL5132 PROTEIN"/>
    <property type="match status" value="1"/>
</dbReference>
<protein>
    <recommendedName>
        <fullName evidence="5">DUF262 domain-containing protein</fullName>
    </recommendedName>
</protein>
<dbReference type="RefSeq" id="WP_058932759.1">
    <property type="nucleotide sequence ID" value="NZ_CP013747.1"/>
</dbReference>
<evidence type="ECO:0000259" key="2">
    <source>
        <dbReference type="Pfam" id="PF07510"/>
    </source>
</evidence>
<accession>A0A0U3QVP9</accession>
<dbReference type="AlphaFoldDB" id="A0A0U3QVP9"/>
<dbReference type="PANTHER" id="PTHR35149:SF1">
    <property type="entry name" value="DUF5655 DOMAIN-CONTAINING PROTEIN"/>
    <property type="match status" value="1"/>
</dbReference>
<dbReference type="KEGG" id="psul:AU252_05140"/>
<sequence>MEIQPEKQNLDQTFSNTVYHIDFYQRSYKWDEEPVQRLFDDILYEFEESWKKNPDLDPNRANIDANYPWYYLNTYVTNTVEGRVFVVDGQQRLTTLTLTLIKLAHMAQNFNSPTGPWLESRIAGYSGMERSFWMNHEGHIDVLRALLQGDDPSTIDVASGVTAENLVANFQTISHILDAKIQGQRKFEVFVHYFLYRLVLINLSVDTTHVPMVFEVINDRGVRLKPHEILKGKLLGQIDKRELAAGRYNELWDEQVERLNRFGPDTIDSFFRSWLKAKFAASRGLGVRFDGDYHREIFKRDLNDLLNLDHNALAVKKFIAGEFQYFSSLYNKVLAFAGEETSRFPAVFFNGRLTDMNTQMQLIMSACVVNDPEEDEKIALVSEGLDRAFSLLRLQGQYDSNEFVGRIYEMSAVIREQPADKIRDLLDQQLLAELEERRKTGATELFSYQLFRPMTVDRLTSRFARYFFGRVERYMAQGMGREMKHSIYDLVARTGTRNGFHIEHVLSYNDVNLGHFDGNEELFEVERNRLGAVLLLRGRDNISSSNEPYDEKLRSYANTLYWNETLREDTYKSKLDFLDFTRRESLNFRPLETFGLDEVEARHRLLFEVSKRIWDVV</sequence>
<dbReference type="Pfam" id="PF07510">
    <property type="entry name" value="GmrSD_C"/>
    <property type="match status" value="1"/>
</dbReference>
<evidence type="ECO:0000313" key="3">
    <source>
        <dbReference type="EMBL" id="ALV43765.1"/>
    </source>
</evidence>
<dbReference type="Pfam" id="PF03235">
    <property type="entry name" value="GmrSD_N"/>
    <property type="match status" value="1"/>
</dbReference>
<organism evidence="3">
    <name type="scientific">Pseudarthrobacter sulfonivorans</name>
    <dbReference type="NCBI Taxonomy" id="121292"/>
    <lineage>
        <taxon>Bacteria</taxon>
        <taxon>Bacillati</taxon>
        <taxon>Actinomycetota</taxon>
        <taxon>Actinomycetes</taxon>
        <taxon>Micrococcales</taxon>
        <taxon>Micrococcaceae</taxon>
        <taxon>Pseudarthrobacter</taxon>
    </lineage>
</organism>
<reference evidence="3 4" key="1">
    <citation type="submission" date="2015-12" db="EMBL/GenBank/DDBJ databases">
        <authorList>
            <person name="Shamseldin A."/>
            <person name="Moawad H."/>
            <person name="Abd El-Rahim W.M."/>
            <person name="Sadowsky M.J."/>
        </authorList>
    </citation>
    <scope>NUCLEOTIDE SEQUENCE [LARGE SCALE GENOMIC DNA]</scope>
    <source>
        <strain evidence="3 4">Ar51</strain>
    </source>
</reference>